<dbReference type="Gene3D" id="3.90.1210.10">
    <property type="entry name" value="Antifreeze-like/N-acetylneuraminic acid synthase C-terminal domain"/>
    <property type="match status" value="1"/>
</dbReference>
<dbReference type="InterPro" id="IPR039246">
    <property type="entry name" value="Flagellar_FlgA"/>
</dbReference>
<proteinExistence type="predicted"/>
<gene>
    <name evidence="6" type="primary">flgA</name>
    <name evidence="6" type="ORF">LQG66_36035</name>
</gene>
<protein>
    <submittedName>
        <fullName evidence="6">Flagellar basal body P-ring formation protein FlgA</fullName>
    </submittedName>
</protein>
<dbReference type="RefSeq" id="WP_231321169.1">
    <property type="nucleotide sequence ID" value="NZ_CP088156.1"/>
</dbReference>
<dbReference type="InterPro" id="IPR017585">
    <property type="entry name" value="SAF_FlgA"/>
</dbReference>
<accession>A0ABY3RBD9</accession>
<dbReference type="Pfam" id="PF13144">
    <property type="entry name" value="ChapFlgA"/>
    <property type="match status" value="1"/>
</dbReference>
<keyword evidence="6" id="KW-0966">Cell projection</keyword>
<dbReference type="SMART" id="SM00858">
    <property type="entry name" value="SAF"/>
    <property type="match status" value="1"/>
</dbReference>
<evidence type="ECO:0000256" key="3">
    <source>
        <dbReference type="ARBA" id="ARBA00022764"/>
    </source>
</evidence>
<reference evidence="6" key="1">
    <citation type="journal article" date="2024" name="Antonie Van Leeuwenhoek">
        <title>Bradyrhizobium ontarionense sp. nov., a novel bacterial symbiont isolated from Aeschynomene indica (Indian jointvetch), harbours photosynthesis, nitrogen fixation and nitrous oxide (N2O) reductase genes.</title>
        <authorList>
            <person name="Bromfield E.S.P."/>
            <person name="Cloutier S."/>
        </authorList>
    </citation>
    <scope>NUCLEOTIDE SEQUENCE</scope>
    <source>
        <strain evidence="6">A19</strain>
    </source>
</reference>
<evidence type="ECO:0000259" key="5">
    <source>
        <dbReference type="SMART" id="SM00858"/>
    </source>
</evidence>
<keyword evidence="2 4" id="KW-0732">Signal</keyword>
<comment type="subcellular location">
    <subcellularLocation>
        <location evidence="1">Periplasm</location>
    </subcellularLocation>
</comment>
<evidence type="ECO:0000313" key="7">
    <source>
        <dbReference type="Proteomes" id="UP001431010"/>
    </source>
</evidence>
<dbReference type="Proteomes" id="UP001431010">
    <property type="component" value="Chromosome"/>
</dbReference>
<dbReference type="PANTHER" id="PTHR36307">
    <property type="entry name" value="FLAGELLA BASAL BODY P-RING FORMATION PROTEIN FLGA"/>
    <property type="match status" value="1"/>
</dbReference>
<feature type="signal peptide" evidence="4">
    <location>
        <begin position="1"/>
        <end position="25"/>
    </location>
</feature>
<keyword evidence="6" id="KW-0969">Cilium</keyword>
<dbReference type="EMBL" id="CP088156">
    <property type="protein sequence ID" value="UFZ04536.1"/>
    <property type="molecule type" value="Genomic_DNA"/>
</dbReference>
<evidence type="ECO:0000256" key="1">
    <source>
        <dbReference type="ARBA" id="ARBA00004418"/>
    </source>
</evidence>
<feature type="domain" description="SAF" evidence="5">
    <location>
        <begin position="198"/>
        <end position="260"/>
    </location>
</feature>
<dbReference type="Gene3D" id="2.30.30.760">
    <property type="match status" value="1"/>
</dbReference>
<dbReference type="CDD" id="cd11614">
    <property type="entry name" value="SAF_CpaB_FlgA_like"/>
    <property type="match status" value="1"/>
</dbReference>
<evidence type="ECO:0000313" key="6">
    <source>
        <dbReference type="EMBL" id="UFZ04536.1"/>
    </source>
</evidence>
<keyword evidence="7" id="KW-1185">Reference proteome</keyword>
<dbReference type="NCBIfam" id="TIGR03170">
    <property type="entry name" value="flgA_cterm"/>
    <property type="match status" value="1"/>
</dbReference>
<name>A0ABY3RBD9_9BRAD</name>
<evidence type="ECO:0000256" key="4">
    <source>
        <dbReference type="SAM" id="SignalP"/>
    </source>
</evidence>
<dbReference type="PANTHER" id="PTHR36307:SF1">
    <property type="entry name" value="FLAGELLA BASAL BODY P-RING FORMATION PROTEIN FLGA"/>
    <property type="match status" value="1"/>
</dbReference>
<dbReference type="InterPro" id="IPR013974">
    <property type="entry name" value="SAF"/>
</dbReference>
<keyword evidence="6" id="KW-0282">Flagellum</keyword>
<keyword evidence="3" id="KW-0574">Periplasm</keyword>
<organism evidence="6 7">
    <name type="scientific">Bradyrhizobium ontarionense</name>
    <dbReference type="NCBI Taxonomy" id="2898149"/>
    <lineage>
        <taxon>Bacteria</taxon>
        <taxon>Pseudomonadati</taxon>
        <taxon>Pseudomonadota</taxon>
        <taxon>Alphaproteobacteria</taxon>
        <taxon>Hyphomicrobiales</taxon>
        <taxon>Nitrobacteraceae</taxon>
        <taxon>Bradyrhizobium</taxon>
    </lineage>
</organism>
<feature type="chain" id="PRO_5046446462" evidence="4">
    <location>
        <begin position="26"/>
        <end position="356"/>
    </location>
</feature>
<evidence type="ECO:0000256" key="2">
    <source>
        <dbReference type="ARBA" id="ARBA00022729"/>
    </source>
</evidence>
<sequence>MMTRSARPLLLAAALLASTAMSAMAGEADDQIKAPVLRSTVSVSGDIVRVGDLIENAGAAANVAVYRAPDLGTTGVLPAAQVIATLRSHQVIGVEVRDIKEVAVTRLARAIDAKEVGTAVAQALEHRNGLGDAASLSISFDQSVQDLKFDAAISGTLAPTAVRFDPRSGRFDVTLELGYANGTTPVRLRYTGTAIETVDVSVLTRNIERNELIRSGDLQTERRSRAELGGAEPASRELAVGMQMRRAIRAGQALKTTDLSKPDLVQRDQAVTLIYQTAGIYLTTRGKALESGTEGDVVSVLNLQSKRTVSGRVTGRGQVTVDTVGGAKPQQTSEAEIAAPVAVASRLPASATTKAE</sequence>